<dbReference type="InterPro" id="IPR002059">
    <property type="entry name" value="CSP_DNA-bd"/>
</dbReference>
<evidence type="ECO:0000259" key="8">
    <source>
        <dbReference type="PROSITE" id="PS51938"/>
    </source>
</evidence>
<dbReference type="GO" id="GO:0005737">
    <property type="term" value="C:cytoplasm"/>
    <property type="evidence" value="ECO:0007669"/>
    <property type="project" value="UniProtKB-SubCell"/>
</dbReference>
<dbReference type="PANTHER" id="PTHR12913">
    <property type="entry name" value="UNR PROTEIN N-RAS UPSTREAM GENE PROTEIN"/>
    <property type="match status" value="1"/>
</dbReference>
<protein>
    <submittedName>
        <fullName evidence="10">Cold shock domain-containing protein E1 isoform X4</fullName>
    </submittedName>
</protein>
<feature type="region of interest" description="Disordered" evidence="6">
    <location>
        <begin position="717"/>
        <end position="743"/>
    </location>
</feature>
<evidence type="ECO:0000259" key="7">
    <source>
        <dbReference type="PROSITE" id="PS51857"/>
    </source>
</evidence>
<proteinExistence type="inferred from homology"/>
<dbReference type="GeneID" id="112680135"/>
<dbReference type="CDD" id="cd04458">
    <property type="entry name" value="CSP_CDS"/>
    <property type="match status" value="1"/>
</dbReference>
<dbReference type="PROSITE" id="PS51857">
    <property type="entry name" value="CSD_2"/>
    <property type="match status" value="3"/>
</dbReference>
<dbReference type="GO" id="GO:1905172">
    <property type="term" value="F:RISC complex binding"/>
    <property type="evidence" value="ECO:0007669"/>
    <property type="project" value="UniProtKB-ARBA"/>
</dbReference>
<evidence type="ECO:0000313" key="10">
    <source>
        <dbReference type="RefSeq" id="XP_025405928.1"/>
    </source>
</evidence>
<evidence type="ECO:0000256" key="6">
    <source>
        <dbReference type="SAM" id="MobiDB-lite"/>
    </source>
</evidence>
<feature type="domain" description="SUZ-C" evidence="8">
    <location>
        <begin position="739"/>
        <end position="780"/>
    </location>
</feature>
<feature type="domain" description="CSD" evidence="7">
    <location>
        <begin position="661"/>
        <end position="725"/>
    </location>
</feature>
<dbReference type="OrthoDB" id="74319at2759"/>
<feature type="domain" description="CSD" evidence="7">
    <location>
        <begin position="499"/>
        <end position="567"/>
    </location>
</feature>
<dbReference type="PROSITE" id="PS00352">
    <property type="entry name" value="CSD_1"/>
    <property type="match status" value="1"/>
</dbReference>
<keyword evidence="4" id="KW-0694">RNA-binding</keyword>
<dbReference type="SMART" id="SM00357">
    <property type="entry name" value="CSP"/>
    <property type="match status" value="4"/>
</dbReference>
<dbReference type="InterPro" id="IPR011129">
    <property type="entry name" value="CSD"/>
</dbReference>
<dbReference type="Proteomes" id="UP000694846">
    <property type="component" value="Unplaced"/>
</dbReference>
<keyword evidence="3" id="KW-0677">Repeat</keyword>
<evidence type="ECO:0000313" key="9">
    <source>
        <dbReference type="Proteomes" id="UP000694846"/>
    </source>
</evidence>
<evidence type="ECO:0000256" key="1">
    <source>
        <dbReference type="ARBA" id="ARBA00004496"/>
    </source>
</evidence>
<evidence type="ECO:0000256" key="4">
    <source>
        <dbReference type="ARBA" id="ARBA00022884"/>
    </source>
</evidence>
<feature type="compositionally biased region" description="Polar residues" evidence="6">
    <location>
        <begin position="60"/>
        <end position="73"/>
    </location>
</feature>
<comment type="similarity">
    <text evidence="5">Belongs to the UNR family.</text>
</comment>
<dbReference type="FunFam" id="2.40.50.140:FF:000055">
    <property type="entry name" value="Cold shock domain containing E1, RNA-binding"/>
    <property type="match status" value="1"/>
</dbReference>
<reference evidence="10" key="1">
    <citation type="submission" date="2025-08" db="UniProtKB">
        <authorList>
            <consortium name="RefSeq"/>
        </authorList>
    </citation>
    <scope>IDENTIFICATION</scope>
    <source>
        <tissue evidence="10">Whole body</tissue>
    </source>
</reference>
<accession>A0A8B8F5E4</accession>
<dbReference type="Gene3D" id="2.40.50.140">
    <property type="entry name" value="Nucleic acid-binding proteins"/>
    <property type="match status" value="4"/>
</dbReference>
<organism evidence="9 10">
    <name type="scientific">Sipha flava</name>
    <name type="common">yellow sugarcane aphid</name>
    <dbReference type="NCBI Taxonomy" id="143950"/>
    <lineage>
        <taxon>Eukaryota</taxon>
        <taxon>Metazoa</taxon>
        <taxon>Ecdysozoa</taxon>
        <taxon>Arthropoda</taxon>
        <taxon>Hexapoda</taxon>
        <taxon>Insecta</taxon>
        <taxon>Pterygota</taxon>
        <taxon>Neoptera</taxon>
        <taxon>Paraneoptera</taxon>
        <taxon>Hemiptera</taxon>
        <taxon>Sternorrhyncha</taxon>
        <taxon>Aphidomorpha</taxon>
        <taxon>Aphidoidea</taxon>
        <taxon>Aphididae</taxon>
        <taxon>Sipha</taxon>
    </lineage>
</organism>
<name>A0A8B8F5E4_9HEMI</name>
<feature type="compositionally biased region" description="Low complexity" evidence="6">
    <location>
        <begin position="38"/>
        <end position="59"/>
    </location>
</feature>
<feature type="region of interest" description="Disordered" evidence="6">
    <location>
        <begin position="767"/>
        <end position="792"/>
    </location>
</feature>
<dbReference type="Pfam" id="PF12901">
    <property type="entry name" value="SUZ-C"/>
    <property type="match status" value="1"/>
</dbReference>
<sequence>MSNNSQWNLFQSTMLNGSDSSMLNFKTLSALTNLNNFPSSRSSNHSPPNYNSQSSQNFPMPSQYQSSQFQQKESSMNNMFNNGLQSSTFDVFSSDNTAPVSRYPPAGNDIFGNDTATANSSNNSNFSNESFGNNQGVRETGIIEKLLHSYGFIQCCERQARLFFHFSQFSGNIEHLKIGDPVEFEMTYDRRTGKPIASTVTKIAPEVGKEVACNIERLPPGSVIFEDIDDTVMKGQVLKPLDKNPQNHLPSEPLPGRIRYRAPDYSEVEVSFGEKDQQGDFTLRHGDWVEFRIATDRRDQLKRATNISLLPESFVVSGERREQGIIAVLKQGFGFLRSVEREPKIYFTFNEVLEVQRKLECNDEVEFTVAQDPSSSFGNSRQSAIRIKHLPRGSVQFELLIEEGLVGVVTVVATELSEPSSPSKNSNHFDDVTFEPGVITLHSSSVKRTILYNIKDCNGKYIPKQGDKVKFNLYQIKRNKELIAMNIHPVNNTHTSDDLKYGYIAALKDGFGFIETIALDSEVFFRYANLNEPSSSLELGMEVEYTVSTRNTGNGGGSCASAENVRVLPPGTINDNCELLQPNVILDGVVSRPLRSVNPDQTEYAGIIQEVPTTEEENILQYEFGIKGLINKKELLQVGDPVQFQVDSKNRAVNIIAIRKKQRAHVDTIKGYFGFLTYEVEGGKKLFFHISEVTDGIKLHQGDLVEFVLVVNQRSGKSSGCNVTKISSAENSPPKQPSQRPEHLINRIRTISVKDDGSPKLIVIRQPLGPDGTNGFDPNARKQHIPGQLNEV</sequence>
<gene>
    <name evidence="10" type="primary">LOC112680135</name>
</gene>
<dbReference type="CTD" id="38963"/>
<feature type="domain" description="CSD" evidence="7">
    <location>
        <begin position="138"/>
        <end position="202"/>
    </location>
</feature>
<dbReference type="RefSeq" id="XP_025405928.1">
    <property type="nucleotide sequence ID" value="XM_025550143.1"/>
</dbReference>
<dbReference type="InterPro" id="IPR056400">
    <property type="entry name" value="CSDE1"/>
</dbReference>
<dbReference type="PANTHER" id="PTHR12913:SF1">
    <property type="entry name" value="COLD SHOCK DOMAIN-CONTAINING PROTEIN E1"/>
    <property type="match status" value="1"/>
</dbReference>
<dbReference type="SUPFAM" id="SSF50249">
    <property type="entry name" value="Nucleic acid-binding proteins"/>
    <property type="match status" value="4"/>
</dbReference>
<dbReference type="Pfam" id="PF00313">
    <property type="entry name" value="CSD"/>
    <property type="match status" value="3"/>
</dbReference>
<evidence type="ECO:0000256" key="5">
    <source>
        <dbReference type="ARBA" id="ARBA00044751"/>
    </source>
</evidence>
<feature type="region of interest" description="Disordered" evidence="6">
    <location>
        <begin position="38"/>
        <end position="73"/>
    </location>
</feature>
<comment type="subcellular location">
    <subcellularLocation>
        <location evidence="1">Cytoplasm</location>
    </subcellularLocation>
</comment>
<feature type="compositionally biased region" description="Polar residues" evidence="6">
    <location>
        <begin position="717"/>
        <end position="739"/>
    </location>
</feature>
<keyword evidence="9" id="KW-1185">Reference proteome</keyword>
<dbReference type="InterPro" id="IPR012340">
    <property type="entry name" value="NA-bd_OB-fold"/>
</dbReference>
<dbReference type="GO" id="GO:0003723">
    <property type="term" value="F:RNA binding"/>
    <property type="evidence" value="ECO:0007669"/>
    <property type="project" value="UniProtKB-KW"/>
</dbReference>
<evidence type="ECO:0000256" key="2">
    <source>
        <dbReference type="ARBA" id="ARBA00022490"/>
    </source>
</evidence>
<evidence type="ECO:0000256" key="3">
    <source>
        <dbReference type="ARBA" id="ARBA00022737"/>
    </source>
</evidence>
<dbReference type="InterPro" id="IPR024642">
    <property type="entry name" value="SUZ-C"/>
</dbReference>
<dbReference type="AlphaFoldDB" id="A0A8B8F5E4"/>
<dbReference type="Pfam" id="PF23456">
    <property type="entry name" value="CSDE1"/>
    <property type="match status" value="3"/>
</dbReference>
<dbReference type="PROSITE" id="PS51938">
    <property type="entry name" value="SUZ_C"/>
    <property type="match status" value="1"/>
</dbReference>
<keyword evidence="2" id="KW-0963">Cytoplasm</keyword>
<dbReference type="InterPro" id="IPR019844">
    <property type="entry name" value="CSD_CS"/>
</dbReference>